<keyword evidence="7 12" id="KW-0378">Hydrolase</keyword>
<proteinExistence type="inferred from homology"/>
<comment type="subcellular location">
    <subcellularLocation>
        <location evidence="1 12">Secreted</location>
    </subcellularLocation>
</comment>
<dbReference type="EMBL" id="LKMD01000104">
    <property type="protein sequence ID" value="PIA94671.1"/>
    <property type="molecule type" value="Genomic_DNA"/>
</dbReference>
<dbReference type="PANTHER" id="PTHR48250">
    <property type="entry name" value="CUTINASE 2-RELATED"/>
    <property type="match status" value="1"/>
</dbReference>
<feature type="disulfide bond" evidence="11">
    <location>
        <begin position="40"/>
        <end position="118"/>
    </location>
</feature>
<comment type="similarity">
    <text evidence="2 12">Belongs to the cutinase family.</text>
</comment>
<sequence length="221" mass="22201">MKVAAIASLLAATAIAAPTEMLEARQAVGNSASELESGACRPLILIFARGSTQPGNLGDLGSATCNQLKTAYGSTRVACQGVGGAYSASLAANILPEGTTSGAWNEAIRLFNLARSKCPNSKVVAGGYSQGAAVITASVRRLPAASKTNLAGIVMFGSTRTDEEGGRIPGYPAANTLNICASNDGVCDGGLDVSPGHLAYADDVPTAVNFLRGRVTAAGGI</sequence>
<evidence type="ECO:0000256" key="5">
    <source>
        <dbReference type="ARBA" id="ARBA00022525"/>
    </source>
</evidence>
<dbReference type="InterPro" id="IPR011150">
    <property type="entry name" value="Cutinase_monf"/>
</dbReference>
<organism evidence="13 15">
    <name type="scientific">Cercospora beticola</name>
    <name type="common">Sugarbeet leaf spot fungus</name>
    <dbReference type="NCBI Taxonomy" id="122368"/>
    <lineage>
        <taxon>Eukaryota</taxon>
        <taxon>Fungi</taxon>
        <taxon>Dikarya</taxon>
        <taxon>Ascomycota</taxon>
        <taxon>Pezizomycotina</taxon>
        <taxon>Dothideomycetes</taxon>
        <taxon>Dothideomycetidae</taxon>
        <taxon>Mycosphaerellales</taxon>
        <taxon>Mycosphaerellaceae</taxon>
        <taxon>Cercospora</taxon>
    </lineage>
</organism>
<feature type="active site" description="Nucleophile" evidence="10">
    <location>
        <position position="129"/>
    </location>
</feature>
<dbReference type="PANTHER" id="PTHR48250:SF3">
    <property type="entry name" value="CUTINASE 1-RELATED"/>
    <property type="match status" value="1"/>
</dbReference>
<dbReference type="InterPro" id="IPR043579">
    <property type="entry name" value="CUTINASE_2"/>
</dbReference>
<keyword evidence="6 12" id="KW-0732">Signal</keyword>
<dbReference type="EMBL" id="CP134189">
    <property type="protein sequence ID" value="WPB05160.1"/>
    <property type="molecule type" value="Genomic_DNA"/>
</dbReference>
<evidence type="ECO:0000256" key="8">
    <source>
        <dbReference type="ARBA" id="ARBA00023157"/>
    </source>
</evidence>
<dbReference type="SUPFAM" id="SSF53474">
    <property type="entry name" value="alpha/beta-Hydrolases"/>
    <property type="match status" value="1"/>
</dbReference>
<feature type="active site" evidence="10">
    <location>
        <position position="184"/>
    </location>
</feature>
<evidence type="ECO:0000256" key="3">
    <source>
        <dbReference type="ARBA" id="ARBA00013095"/>
    </source>
</evidence>
<dbReference type="GO" id="GO:0005576">
    <property type="term" value="C:extracellular region"/>
    <property type="evidence" value="ECO:0007669"/>
    <property type="project" value="UniProtKB-SubCell"/>
</dbReference>
<evidence type="ECO:0000313" key="13">
    <source>
        <dbReference type="EMBL" id="PIA94671.1"/>
    </source>
</evidence>
<evidence type="ECO:0000313" key="14">
    <source>
        <dbReference type="EMBL" id="WPB05160.1"/>
    </source>
</evidence>
<accession>A0A2G5HQ54</accession>
<evidence type="ECO:0000256" key="4">
    <source>
        <dbReference type="ARBA" id="ARBA00022487"/>
    </source>
</evidence>
<feature type="chain" id="PRO_5013429795" description="Cutinase" evidence="12">
    <location>
        <begin position="17"/>
        <end position="221"/>
    </location>
</feature>
<evidence type="ECO:0000256" key="7">
    <source>
        <dbReference type="ARBA" id="ARBA00022801"/>
    </source>
</evidence>
<keyword evidence="16" id="KW-1185">Reference proteome</keyword>
<feature type="disulfide bond" evidence="11">
    <location>
        <begin position="180"/>
        <end position="187"/>
    </location>
</feature>
<evidence type="ECO:0000313" key="15">
    <source>
        <dbReference type="Proteomes" id="UP000230605"/>
    </source>
</evidence>
<keyword evidence="4 12" id="KW-0719">Serine esterase</keyword>
<dbReference type="Gene3D" id="3.40.50.1820">
    <property type="entry name" value="alpha/beta hydrolase"/>
    <property type="match status" value="1"/>
</dbReference>
<dbReference type="OrthoDB" id="3225429at2759"/>
<dbReference type="SMART" id="SM01110">
    <property type="entry name" value="Cutinase"/>
    <property type="match status" value="1"/>
</dbReference>
<evidence type="ECO:0000256" key="6">
    <source>
        <dbReference type="ARBA" id="ARBA00022729"/>
    </source>
</evidence>
<gene>
    <name evidence="13" type="ORF">CB0940_08583</name>
    <name evidence="14" type="ORF">RHO25_009810</name>
</gene>
<reference evidence="14 16" key="2">
    <citation type="submission" date="2023-09" db="EMBL/GenBank/DDBJ databases">
        <title>Complete-Gapless Cercospora beticola genome.</title>
        <authorList>
            <person name="Wyatt N.A."/>
            <person name="Spanner R.E."/>
            <person name="Bolton M.D."/>
        </authorList>
    </citation>
    <scope>NUCLEOTIDE SEQUENCE [LARGE SCALE GENOMIC DNA]</scope>
    <source>
        <strain evidence="14">Cb09-40</strain>
    </source>
</reference>
<comment type="function">
    <text evidence="12">Catalyzes the hydrolysis of complex carboxylic polyesters found in the cell wall of plants. Degrades cutin, a macromolecule that forms the structure of the plant cuticle.</text>
</comment>
<evidence type="ECO:0000313" key="16">
    <source>
        <dbReference type="Proteomes" id="UP001302367"/>
    </source>
</evidence>
<dbReference type="GO" id="GO:0050525">
    <property type="term" value="F:cutinase activity"/>
    <property type="evidence" value="ECO:0007669"/>
    <property type="project" value="UniProtKB-UniRule"/>
</dbReference>
<evidence type="ECO:0000256" key="9">
    <source>
        <dbReference type="ARBA" id="ARBA00034045"/>
    </source>
</evidence>
<keyword evidence="8 11" id="KW-1015">Disulfide bond</keyword>
<name>A0A2G5HQ54_CERBT</name>
<evidence type="ECO:0000256" key="1">
    <source>
        <dbReference type="ARBA" id="ARBA00004613"/>
    </source>
</evidence>
<evidence type="ECO:0000256" key="10">
    <source>
        <dbReference type="PIRSR" id="PIRSR611150-1"/>
    </source>
</evidence>
<dbReference type="EC" id="3.1.1.74" evidence="3 12"/>
<dbReference type="InterPro" id="IPR000675">
    <property type="entry name" value="Cutinase/axe"/>
</dbReference>
<dbReference type="GO" id="GO:0016052">
    <property type="term" value="P:carbohydrate catabolic process"/>
    <property type="evidence" value="ECO:0007669"/>
    <property type="project" value="TreeGrafter"/>
</dbReference>
<dbReference type="PRINTS" id="PR00129">
    <property type="entry name" value="CUTINASE"/>
</dbReference>
<keyword evidence="5 12" id="KW-0964">Secreted</keyword>
<dbReference type="Proteomes" id="UP001302367">
    <property type="component" value="Chromosome 6"/>
</dbReference>
<evidence type="ECO:0000256" key="11">
    <source>
        <dbReference type="PIRSR" id="PIRSR611150-2"/>
    </source>
</evidence>
<evidence type="ECO:0000256" key="12">
    <source>
        <dbReference type="RuleBase" id="RU361263"/>
    </source>
</evidence>
<dbReference type="PROSITE" id="PS00931">
    <property type="entry name" value="CUTINASE_2"/>
    <property type="match status" value="1"/>
</dbReference>
<feature type="active site" description="Proton donor/acceptor" evidence="10">
    <location>
        <position position="197"/>
    </location>
</feature>
<dbReference type="PROSITE" id="PS00155">
    <property type="entry name" value="CUTINASE_1"/>
    <property type="match status" value="1"/>
</dbReference>
<dbReference type="Pfam" id="PF01083">
    <property type="entry name" value="Cutinase"/>
    <property type="match status" value="1"/>
</dbReference>
<dbReference type="Proteomes" id="UP000230605">
    <property type="component" value="Chromosome 6"/>
</dbReference>
<dbReference type="AlphaFoldDB" id="A0A2G5HQ54"/>
<dbReference type="InterPro" id="IPR043580">
    <property type="entry name" value="CUTINASE_1"/>
</dbReference>
<reference evidence="13 15" key="1">
    <citation type="submission" date="2015-10" db="EMBL/GenBank/DDBJ databases">
        <title>The cercosporin biosynthetic gene cluster was horizontally transferred to several fungal lineages and shown to be expanded in Cercospora beticola based on microsynteny with recipient genomes.</title>
        <authorList>
            <person name="De Jonge R."/>
            <person name="Ebert M.K."/>
            <person name="Suttle J.C."/>
            <person name="Jurick Ii W.M."/>
            <person name="Secor G.A."/>
            <person name="Thomma B.P."/>
            <person name="Van De Peer Y."/>
            <person name="Bolton M.D."/>
        </authorList>
    </citation>
    <scope>NUCLEOTIDE SEQUENCE [LARGE SCALE GENOMIC DNA]</scope>
    <source>
        <strain evidence="13 15">09-40</strain>
    </source>
</reference>
<dbReference type="InterPro" id="IPR029058">
    <property type="entry name" value="AB_hydrolase_fold"/>
</dbReference>
<comment type="catalytic activity">
    <reaction evidence="9 12">
        <text>cutin + H2O = cutin monomers.</text>
        <dbReference type="EC" id="3.1.1.74"/>
    </reaction>
</comment>
<protein>
    <recommendedName>
        <fullName evidence="3 12">Cutinase</fullName>
        <ecNumber evidence="3 12">3.1.1.74</ecNumber>
    </recommendedName>
</protein>
<evidence type="ECO:0000256" key="2">
    <source>
        <dbReference type="ARBA" id="ARBA00007534"/>
    </source>
</evidence>
<feature type="signal peptide" evidence="12">
    <location>
        <begin position="1"/>
        <end position="16"/>
    </location>
</feature>